<reference evidence="2 3" key="1">
    <citation type="journal article" date="2008" name="Environ. Microbiol.">
        <title>The genome of Erwinia tasmaniensis strain Et1/99, a non-pathogenic bacterium in the genus Erwinia.</title>
        <authorList>
            <person name="Kube M."/>
            <person name="Migdoll A.M."/>
            <person name="Mueller I."/>
            <person name="Kuhl H."/>
            <person name="Beck A."/>
            <person name="Reinhardt R."/>
            <person name="Geider K."/>
        </authorList>
    </citation>
    <scope>NUCLEOTIDE SEQUENCE [LARGE SCALE GENOMIC DNA]</scope>
    <source>
        <strain evidence="3">DSM 17950 / CFBP 7177 / CIP 109463 / NCPPB 4357 / Et1/99</strain>
    </source>
</reference>
<keyword evidence="1" id="KW-0812">Transmembrane</keyword>
<evidence type="ECO:0000256" key="1">
    <source>
        <dbReference type="SAM" id="Phobius"/>
    </source>
</evidence>
<dbReference type="KEGG" id="eta:ETA_06510"/>
<keyword evidence="1" id="KW-1133">Transmembrane helix</keyword>
<name>B2VH68_ERWT9</name>
<dbReference type="AlphaFoldDB" id="B2VH68"/>
<evidence type="ECO:0000313" key="2">
    <source>
        <dbReference type="EMBL" id="CAO95697.1"/>
    </source>
</evidence>
<keyword evidence="1" id="KW-0472">Membrane</keyword>
<dbReference type="STRING" id="465817.ETA_06510"/>
<dbReference type="HOGENOM" id="CLU_151239_1_1_6"/>
<evidence type="ECO:0000313" key="3">
    <source>
        <dbReference type="Proteomes" id="UP000001726"/>
    </source>
</evidence>
<proteinExistence type="predicted"/>
<dbReference type="RefSeq" id="WP_012440400.1">
    <property type="nucleotide sequence ID" value="NC_010694.1"/>
</dbReference>
<keyword evidence="3" id="KW-1185">Reference proteome</keyword>
<gene>
    <name evidence="2" type="ordered locus">ETA_06510</name>
</gene>
<accession>B2VH68</accession>
<feature type="transmembrane region" description="Helical" evidence="1">
    <location>
        <begin position="14"/>
        <end position="33"/>
    </location>
</feature>
<dbReference type="EMBL" id="CU468135">
    <property type="protein sequence ID" value="CAO95697.1"/>
    <property type="molecule type" value="Genomic_DNA"/>
</dbReference>
<dbReference type="OrthoDB" id="495728at2"/>
<organism evidence="2 3">
    <name type="scientific">Erwinia tasmaniensis (strain DSM 17950 / CFBP 7177 / CIP 109463 / NCPPB 4357 / Et1/99)</name>
    <dbReference type="NCBI Taxonomy" id="465817"/>
    <lineage>
        <taxon>Bacteria</taxon>
        <taxon>Pseudomonadati</taxon>
        <taxon>Pseudomonadota</taxon>
        <taxon>Gammaproteobacteria</taxon>
        <taxon>Enterobacterales</taxon>
        <taxon>Erwiniaceae</taxon>
        <taxon>Erwinia</taxon>
    </lineage>
</organism>
<sequence>MAYSPFNQSEARRYLAGFASLFPTWWFSAISFYSRGKLTVLDGCLLPISVRAMEWQLKAQQQELEQVKQRMTEMLA</sequence>
<protein>
    <submittedName>
        <fullName evidence="2">Uncharacterized protein</fullName>
    </submittedName>
</protein>
<dbReference type="Proteomes" id="UP000001726">
    <property type="component" value="Chromosome"/>
</dbReference>